<dbReference type="EMBL" id="CM055093">
    <property type="protein sequence ID" value="KAJ7567273.1"/>
    <property type="molecule type" value="Genomic_DNA"/>
</dbReference>
<reference evidence="2" key="1">
    <citation type="journal article" date="2024" name="Proc. Natl. Acad. Sci. U.S.A.">
        <title>Extraordinary preservation of gene collinearity over three hundred million years revealed in homosporous lycophytes.</title>
        <authorList>
            <person name="Li C."/>
            <person name="Wickell D."/>
            <person name="Kuo L.Y."/>
            <person name="Chen X."/>
            <person name="Nie B."/>
            <person name="Liao X."/>
            <person name="Peng D."/>
            <person name="Ji J."/>
            <person name="Jenkins J."/>
            <person name="Williams M."/>
            <person name="Shu S."/>
            <person name="Plott C."/>
            <person name="Barry K."/>
            <person name="Rajasekar S."/>
            <person name="Grimwood J."/>
            <person name="Han X."/>
            <person name="Sun S."/>
            <person name="Hou Z."/>
            <person name="He W."/>
            <person name="Dai G."/>
            <person name="Sun C."/>
            <person name="Schmutz J."/>
            <person name="Leebens-Mack J.H."/>
            <person name="Li F.W."/>
            <person name="Wang L."/>
        </authorList>
    </citation>
    <scope>NUCLEOTIDE SEQUENCE [LARGE SCALE GENOMIC DNA]</scope>
    <source>
        <strain evidence="2">cv. PW_Plant_1</strain>
    </source>
</reference>
<comment type="caution">
    <text evidence="1">The sequence shown here is derived from an EMBL/GenBank/DDBJ whole genome shotgun (WGS) entry which is preliminary data.</text>
</comment>
<proteinExistence type="predicted"/>
<organism evidence="1 2">
    <name type="scientific">Diphasiastrum complanatum</name>
    <name type="common">Issler's clubmoss</name>
    <name type="synonym">Lycopodium complanatum</name>
    <dbReference type="NCBI Taxonomy" id="34168"/>
    <lineage>
        <taxon>Eukaryota</taxon>
        <taxon>Viridiplantae</taxon>
        <taxon>Streptophyta</taxon>
        <taxon>Embryophyta</taxon>
        <taxon>Tracheophyta</taxon>
        <taxon>Lycopodiopsida</taxon>
        <taxon>Lycopodiales</taxon>
        <taxon>Lycopodiaceae</taxon>
        <taxon>Lycopodioideae</taxon>
        <taxon>Diphasiastrum</taxon>
    </lineage>
</organism>
<dbReference type="Proteomes" id="UP001162992">
    <property type="component" value="Chromosome 2"/>
</dbReference>
<sequence length="286" mass="31521">MFRDRGEAREFHPVARRWSSPTDRIRTQMRDLCSGQESRFIGGTHQSAGSLFSFPLGTTFSSFNYRRLSRNFSSYSHGKTASGVSNASDTGSSSQDSARVRTTGEEPYSPHLRSDIGTAKLPLSPLVIALAVPLVAGVIDGVLNNTSKPWYRNLDKPAWTPPDWVLVMVWGLLYAAMGFASWLVWTQGGWAKQAYPLTTYAVQLILNLLWVAAFLGAENLALALFDMVLLIIAIAASIAAFQPVNPIAADLMKVYLVWVFFAAILNYTLWIRNPSGPSDTTPSVRK</sequence>
<accession>A0ACC2ELE6</accession>
<protein>
    <submittedName>
        <fullName evidence="1">Uncharacterized protein</fullName>
    </submittedName>
</protein>
<gene>
    <name evidence="1" type="ORF">O6H91_02G140000</name>
</gene>
<name>A0ACC2ELE6_DIPCM</name>
<evidence type="ECO:0000313" key="1">
    <source>
        <dbReference type="EMBL" id="KAJ7567273.1"/>
    </source>
</evidence>
<keyword evidence="2" id="KW-1185">Reference proteome</keyword>
<evidence type="ECO:0000313" key="2">
    <source>
        <dbReference type="Proteomes" id="UP001162992"/>
    </source>
</evidence>